<keyword evidence="3" id="KW-1185">Reference proteome</keyword>
<feature type="compositionally biased region" description="Polar residues" evidence="1">
    <location>
        <begin position="47"/>
        <end position="60"/>
    </location>
</feature>
<protein>
    <recommendedName>
        <fullName evidence="4">Kinetochore protein mis13</fullName>
    </recommendedName>
</protein>
<feature type="compositionally biased region" description="Polar residues" evidence="1">
    <location>
        <begin position="240"/>
        <end position="249"/>
    </location>
</feature>
<name>A0A0D2AAS4_9PEZI</name>
<evidence type="ECO:0000313" key="2">
    <source>
        <dbReference type="EMBL" id="KIW03700.1"/>
    </source>
</evidence>
<evidence type="ECO:0000313" key="3">
    <source>
        <dbReference type="Proteomes" id="UP000053259"/>
    </source>
</evidence>
<dbReference type="RefSeq" id="XP_016213569.1">
    <property type="nucleotide sequence ID" value="XM_016358468.1"/>
</dbReference>
<dbReference type="AlphaFoldDB" id="A0A0D2AAS4"/>
<feature type="region of interest" description="Disordered" evidence="1">
    <location>
        <begin position="1"/>
        <end position="252"/>
    </location>
</feature>
<dbReference type="VEuPathDB" id="FungiDB:PV09_05014"/>
<dbReference type="Proteomes" id="UP000053259">
    <property type="component" value="Unassembled WGS sequence"/>
</dbReference>
<reference evidence="2 3" key="1">
    <citation type="submission" date="2015-01" db="EMBL/GenBank/DDBJ databases">
        <title>The Genome Sequence of Ochroconis gallopava CBS43764.</title>
        <authorList>
            <consortium name="The Broad Institute Genomics Platform"/>
            <person name="Cuomo C."/>
            <person name="de Hoog S."/>
            <person name="Gorbushina A."/>
            <person name="Stielow B."/>
            <person name="Teixiera M."/>
            <person name="Abouelleil A."/>
            <person name="Chapman S.B."/>
            <person name="Priest M."/>
            <person name="Young S.K."/>
            <person name="Wortman J."/>
            <person name="Nusbaum C."/>
            <person name="Birren B."/>
        </authorList>
    </citation>
    <scope>NUCLEOTIDE SEQUENCE [LARGE SCALE GENOMIC DNA]</scope>
    <source>
        <strain evidence="2 3">CBS 43764</strain>
    </source>
</reference>
<dbReference type="GO" id="GO:0051301">
    <property type="term" value="P:cell division"/>
    <property type="evidence" value="ECO:0007669"/>
    <property type="project" value="InterPro"/>
</dbReference>
<dbReference type="Pfam" id="PF08202">
    <property type="entry name" value="MIS13"/>
    <property type="match status" value="1"/>
</dbReference>
<feature type="region of interest" description="Disordered" evidence="1">
    <location>
        <begin position="406"/>
        <end position="430"/>
    </location>
</feature>
<evidence type="ECO:0008006" key="4">
    <source>
        <dbReference type="Google" id="ProtNLM"/>
    </source>
</evidence>
<dbReference type="EMBL" id="KN847543">
    <property type="protein sequence ID" value="KIW03700.1"/>
    <property type="molecule type" value="Genomic_DNA"/>
</dbReference>
<dbReference type="OrthoDB" id="3364649at2759"/>
<dbReference type="GeneID" id="27312987"/>
<proteinExistence type="predicted"/>
<dbReference type="GO" id="GO:0000444">
    <property type="term" value="C:MIS12/MIND type complex"/>
    <property type="evidence" value="ECO:0007669"/>
    <property type="project" value="InterPro"/>
</dbReference>
<gene>
    <name evidence="2" type="ORF">PV09_05014</name>
</gene>
<feature type="compositionally biased region" description="Basic and acidic residues" evidence="1">
    <location>
        <begin position="185"/>
        <end position="198"/>
    </location>
</feature>
<evidence type="ECO:0000256" key="1">
    <source>
        <dbReference type="SAM" id="MobiDB-lite"/>
    </source>
</evidence>
<organism evidence="2 3">
    <name type="scientific">Verruconis gallopava</name>
    <dbReference type="NCBI Taxonomy" id="253628"/>
    <lineage>
        <taxon>Eukaryota</taxon>
        <taxon>Fungi</taxon>
        <taxon>Dikarya</taxon>
        <taxon>Ascomycota</taxon>
        <taxon>Pezizomycotina</taxon>
        <taxon>Dothideomycetes</taxon>
        <taxon>Pleosporomycetidae</taxon>
        <taxon>Venturiales</taxon>
        <taxon>Sympoventuriaceae</taxon>
        <taxon>Verruconis</taxon>
    </lineage>
</organism>
<feature type="region of interest" description="Disordered" evidence="1">
    <location>
        <begin position="325"/>
        <end position="349"/>
    </location>
</feature>
<dbReference type="PANTHER" id="PTHR14778">
    <property type="entry name" value="KINETOCHORE-ASSOCIATED PROTEIN DSN1 HOMOLOG"/>
    <property type="match status" value="1"/>
</dbReference>
<dbReference type="GO" id="GO:0007059">
    <property type="term" value="P:chromosome segregation"/>
    <property type="evidence" value="ECO:0007669"/>
    <property type="project" value="InterPro"/>
</dbReference>
<dbReference type="HOGENOM" id="CLU_021697_0_0_1"/>
<dbReference type="PANTHER" id="PTHR14778:SF2">
    <property type="entry name" value="KINETOCHORE-ASSOCIATED PROTEIN DSN1 HOMOLOG"/>
    <property type="match status" value="1"/>
</dbReference>
<feature type="compositionally biased region" description="Basic and acidic residues" evidence="1">
    <location>
        <begin position="37"/>
        <end position="46"/>
    </location>
</feature>
<dbReference type="InterPro" id="IPR013218">
    <property type="entry name" value="Dsn1/Mis13"/>
</dbReference>
<sequence>MTAIHSRAPLEVLSMSAAQRQSRRKTTRHLFDDDDEPPAKRSKVETETVSNAASAQSTSRIAAAKPKKARTAYNEDADGFTFARKTRSKKSSDEPVPVNEAQASHSTASKPRLVPRTKRNDSKTDPRIASTSSETDLTGPRRRSARLSGDKEAVQSLPAEKPKRKRKSNELGSSQRARAGSPELPPKDLQIERKREGTKIMLPFADTPVINRNKEMRATKSKTQNRRSSVNSRGRRASSLIESGTSNAVPHSDVDIKDFYKHIEQSLLEPKRMRQLLTWSATRALPPKAHGGSGNASETFIQEAARSIIEDLLKDFANKPEMSDWFSRDETSEPTAIVKKPNPRNAQNAARLQRLEADIARLKEEERQWNELTKSLKSEEVGDLDDIDPSALDPAQAALLAELQLGHDASGNAKKRRKSEDKEEAHTTGLEDIAARMQAINSNLEPQIDMFADGLHRVGQYRLAAERVADRLLGTTARKLEIREKESQKATGTSSMGSKEVLSALARALYARGDGR</sequence>
<accession>A0A0D2AAS4</accession>